<evidence type="ECO:0000313" key="7">
    <source>
        <dbReference type="Proteomes" id="UP001055658"/>
    </source>
</evidence>
<dbReference type="InterPro" id="IPR005119">
    <property type="entry name" value="LysR_subst-bd"/>
</dbReference>
<dbReference type="Proteomes" id="UP001055658">
    <property type="component" value="Chromosome"/>
</dbReference>
<dbReference type="PANTHER" id="PTHR30537:SF26">
    <property type="entry name" value="GLYCINE CLEAVAGE SYSTEM TRANSCRIPTIONAL ACTIVATOR"/>
    <property type="match status" value="1"/>
</dbReference>
<evidence type="ECO:0000256" key="3">
    <source>
        <dbReference type="ARBA" id="ARBA00023125"/>
    </source>
</evidence>
<dbReference type="RefSeq" id="WP_252085716.1">
    <property type="nucleotide sequence ID" value="NZ_CP092418.1"/>
</dbReference>
<organism evidence="6 7">
    <name type="scientific">Microbulbifer variabilis</name>
    <dbReference type="NCBI Taxonomy" id="266805"/>
    <lineage>
        <taxon>Bacteria</taxon>
        <taxon>Pseudomonadati</taxon>
        <taxon>Pseudomonadota</taxon>
        <taxon>Gammaproteobacteria</taxon>
        <taxon>Cellvibrionales</taxon>
        <taxon>Microbulbiferaceae</taxon>
        <taxon>Microbulbifer</taxon>
    </lineage>
</organism>
<dbReference type="PANTHER" id="PTHR30537">
    <property type="entry name" value="HTH-TYPE TRANSCRIPTIONAL REGULATOR"/>
    <property type="match status" value="1"/>
</dbReference>
<dbReference type="SUPFAM" id="SSF46785">
    <property type="entry name" value="Winged helix' DNA-binding domain"/>
    <property type="match status" value="1"/>
</dbReference>
<keyword evidence="2" id="KW-0805">Transcription regulation</keyword>
<dbReference type="Pfam" id="PF00126">
    <property type="entry name" value="HTH_1"/>
    <property type="match status" value="1"/>
</dbReference>
<dbReference type="Gene3D" id="3.40.190.10">
    <property type="entry name" value="Periplasmic binding protein-like II"/>
    <property type="match status" value="2"/>
</dbReference>
<comment type="similarity">
    <text evidence="1">Belongs to the LysR transcriptional regulatory family.</text>
</comment>
<keyword evidence="4" id="KW-0804">Transcription</keyword>
<dbReference type="PRINTS" id="PR00039">
    <property type="entry name" value="HTHLYSR"/>
</dbReference>
<dbReference type="PROSITE" id="PS50931">
    <property type="entry name" value="HTH_LYSR"/>
    <property type="match status" value="1"/>
</dbReference>
<dbReference type="InterPro" id="IPR036388">
    <property type="entry name" value="WH-like_DNA-bd_sf"/>
</dbReference>
<proteinExistence type="inferred from homology"/>
<dbReference type="EMBL" id="CP092418">
    <property type="protein sequence ID" value="USD23370.1"/>
    <property type="molecule type" value="Genomic_DNA"/>
</dbReference>
<gene>
    <name evidence="6" type="ORF">MJO52_09595</name>
</gene>
<reference evidence="6" key="1">
    <citation type="submission" date="2022-02" db="EMBL/GenBank/DDBJ databases">
        <title>Coral-associated bacteria.</title>
        <authorList>
            <person name="Tang K."/>
            <person name="Wang X."/>
        </authorList>
    </citation>
    <scope>NUCLEOTIDE SEQUENCE</scope>
    <source>
        <strain evidence="6">SCSIO 43006</strain>
    </source>
</reference>
<name>A0ABY4VKL6_9GAMM</name>
<keyword evidence="7" id="KW-1185">Reference proteome</keyword>
<dbReference type="InterPro" id="IPR036390">
    <property type="entry name" value="WH_DNA-bd_sf"/>
</dbReference>
<evidence type="ECO:0000256" key="2">
    <source>
        <dbReference type="ARBA" id="ARBA00023015"/>
    </source>
</evidence>
<evidence type="ECO:0000256" key="1">
    <source>
        <dbReference type="ARBA" id="ARBA00009437"/>
    </source>
</evidence>
<evidence type="ECO:0000313" key="6">
    <source>
        <dbReference type="EMBL" id="USD23370.1"/>
    </source>
</evidence>
<dbReference type="SUPFAM" id="SSF53850">
    <property type="entry name" value="Periplasmic binding protein-like II"/>
    <property type="match status" value="1"/>
</dbReference>
<sequence>MYPNLPSLNSLKVFDAAARLGSFKKAAEELFITPTAVSHQIKSLEETLDSQLFERKTRAIQLTEEGRLLAETTSRAFQQLAAAIGEIANSNRVIAVSTTSSFAALWLVPHLERFYQKHPGIEISISTGEQIDDIERDRHIDVAIRYGEFDPKAKNSTRLITESVGMYATRNYLANITDLEQAQLLETKWINQSLTPFSWKSLLGDFNKNLTIRQYDQEYHVIQAALASQGIALVSSLLIQNALQNRWLLPYKSTAIKQKAEGLSYYAVIPGRNINNKQVSVFLDWLLEEIE</sequence>
<keyword evidence="3" id="KW-0238">DNA-binding</keyword>
<evidence type="ECO:0000256" key="4">
    <source>
        <dbReference type="ARBA" id="ARBA00023163"/>
    </source>
</evidence>
<dbReference type="InterPro" id="IPR000847">
    <property type="entry name" value="LysR_HTH_N"/>
</dbReference>
<protein>
    <submittedName>
        <fullName evidence="6">LysR substrate-binding domain-containing protein</fullName>
    </submittedName>
</protein>
<evidence type="ECO:0000259" key="5">
    <source>
        <dbReference type="PROSITE" id="PS50931"/>
    </source>
</evidence>
<dbReference type="Gene3D" id="1.10.10.10">
    <property type="entry name" value="Winged helix-like DNA-binding domain superfamily/Winged helix DNA-binding domain"/>
    <property type="match status" value="1"/>
</dbReference>
<dbReference type="InterPro" id="IPR058163">
    <property type="entry name" value="LysR-type_TF_proteobact-type"/>
</dbReference>
<dbReference type="Pfam" id="PF03466">
    <property type="entry name" value="LysR_substrate"/>
    <property type="match status" value="1"/>
</dbReference>
<accession>A0ABY4VKL6</accession>
<feature type="domain" description="HTH lysR-type" evidence="5">
    <location>
        <begin position="6"/>
        <end position="63"/>
    </location>
</feature>